<dbReference type="InterPro" id="IPR016140">
    <property type="entry name" value="Bifunc_inhib/LTP/seed_store"/>
</dbReference>
<feature type="domain" description="Bifunctional inhibitor/plant lipid transfer protein/seed storage helical" evidence="2">
    <location>
        <begin position="16"/>
        <end position="107"/>
    </location>
</feature>
<dbReference type="SUPFAM" id="SSF47699">
    <property type="entry name" value="Bifunctional inhibitor/lipid-transfer protein/seed storage 2S albumin"/>
    <property type="match status" value="1"/>
</dbReference>
<evidence type="ECO:0000259" key="2">
    <source>
        <dbReference type="Pfam" id="PF14368"/>
    </source>
</evidence>
<reference evidence="4" key="1">
    <citation type="journal article" date="2017" name="Nat. Commun.">
        <title>The asparagus genome sheds light on the origin and evolution of a young Y chromosome.</title>
        <authorList>
            <person name="Harkess A."/>
            <person name="Zhou J."/>
            <person name="Xu C."/>
            <person name="Bowers J.E."/>
            <person name="Van der Hulst R."/>
            <person name="Ayyampalayam S."/>
            <person name="Mercati F."/>
            <person name="Riccardi P."/>
            <person name="McKain M.R."/>
            <person name="Kakrana A."/>
            <person name="Tang H."/>
            <person name="Ray J."/>
            <person name="Groenendijk J."/>
            <person name="Arikit S."/>
            <person name="Mathioni S.M."/>
            <person name="Nakano M."/>
            <person name="Shan H."/>
            <person name="Telgmann-Rauber A."/>
            <person name="Kanno A."/>
            <person name="Yue Z."/>
            <person name="Chen H."/>
            <person name="Li W."/>
            <person name="Chen Y."/>
            <person name="Xu X."/>
            <person name="Zhang Y."/>
            <person name="Luo S."/>
            <person name="Chen H."/>
            <person name="Gao J."/>
            <person name="Mao Z."/>
            <person name="Pires J.C."/>
            <person name="Luo M."/>
            <person name="Kudrna D."/>
            <person name="Wing R.A."/>
            <person name="Meyers B.C."/>
            <person name="Yi K."/>
            <person name="Kong H."/>
            <person name="Lavrijsen P."/>
            <person name="Sunseri F."/>
            <person name="Falavigna A."/>
            <person name="Ye Y."/>
            <person name="Leebens-Mack J.H."/>
            <person name="Chen G."/>
        </authorList>
    </citation>
    <scope>NUCLEOTIDE SEQUENCE [LARGE SCALE GENOMIC DNA]</scope>
    <source>
        <strain evidence="4">cv. DH0086</strain>
    </source>
</reference>
<dbReference type="OMA" id="ACKPCIT"/>
<dbReference type="InterPro" id="IPR044741">
    <property type="entry name" value="NsLTP-like"/>
</dbReference>
<dbReference type="GO" id="GO:0009627">
    <property type="term" value="P:systemic acquired resistance"/>
    <property type="evidence" value="ECO:0007669"/>
    <property type="project" value="InterPro"/>
</dbReference>
<organism evidence="3 4">
    <name type="scientific">Asparagus officinalis</name>
    <name type="common">Garden asparagus</name>
    <dbReference type="NCBI Taxonomy" id="4686"/>
    <lineage>
        <taxon>Eukaryota</taxon>
        <taxon>Viridiplantae</taxon>
        <taxon>Streptophyta</taxon>
        <taxon>Embryophyta</taxon>
        <taxon>Tracheophyta</taxon>
        <taxon>Spermatophyta</taxon>
        <taxon>Magnoliopsida</taxon>
        <taxon>Liliopsida</taxon>
        <taxon>Asparagales</taxon>
        <taxon>Asparagaceae</taxon>
        <taxon>Asparagoideae</taxon>
        <taxon>Asparagus</taxon>
    </lineage>
</organism>
<keyword evidence="1" id="KW-0732">Signal</keyword>
<sequence length="114" mass="12325">MANLSTLFLAFFALAIALSTAAREPFRASAGQQGLCNMNQTGLDACKPCITGPKPTEKPTDVCCEALSHADLNCLCSYKNSGWLTFLRIDPERAMQLPAKCNMTPPAKLLEVFV</sequence>
<feature type="signal peptide" evidence="1">
    <location>
        <begin position="1"/>
        <end position="22"/>
    </location>
</feature>
<accession>A0A5P1E5R0</accession>
<dbReference type="AlphaFoldDB" id="A0A5P1E5R0"/>
<evidence type="ECO:0000313" key="3">
    <source>
        <dbReference type="EMBL" id="ONK56785.1"/>
    </source>
</evidence>
<keyword evidence="4" id="KW-1185">Reference proteome</keyword>
<dbReference type="PANTHER" id="PTHR33122:SF60">
    <property type="entry name" value="LIPID-TRANSFER PROTEIN DIR1-RELATED"/>
    <property type="match status" value="1"/>
</dbReference>
<dbReference type="Pfam" id="PF14368">
    <property type="entry name" value="LTP_2"/>
    <property type="match status" value="1"/>
</dbReference>
<proteinExistence type="predicted"/>
<dbReference type="EMBL" id="CM007390">
    <property type="protein sequence ID" value="ONK56785.1"/>
    <property type="molecule type" value="Genomic_DNA"/>
</dbReference>
<protein>
    <recommendedName>
        <fullName evidence="2">Bifunctional inhibitor/plant lipid transfer protein/seed storage helical domain-containing protein</fullName>
    </recommendedName>
</protein>
<dbReference type="InterPro" id="IPR036312">
    <property type="entry name" value="Bifun_inhib/LTP/seed_sf"/>
</dbReference>
<dbReference type="GO" id="GO:0005504">
    <property type="term" value="F:fatty acid binding"/>
    <property type="evidence" value="ECO:0007669"/>
    <property type="project" value="InterPro"/>
</dbReference>
<dbReference type="CDD" id="cd04660">
    <property type="entry name" value="nsLTP_like"/>
    <property type="match status" value="1"/>
</dbReference>
<evidence type="ECO:0000256" key="1">
    <source>
        <dbReference type="SAM" id="SignalP"/>
    </source>
</evidence>
<evidence type="ECO:0000313" key="4">
    <source>
        <dbReference type="Proteomes" id="UP000243459"/>
    </source>
</evidence>
<name>A0A5P1E5R0_ASPOF</name>
<feature type="chain" id="PRO_5024319351" description="Bifunctional inhibitor/plant lipid transfer protein/seed storage helical domain-containing protein" evidence="1">
    <location>
        <begin position="23"/>
        <end position="114"/>
    </location>
</feature>
<dbReference type="InterPro" id="IPR039265">
    <property type="entry name" value="DIR1-like"/>
</dbReference>
<gene>
    <name evidence="3" type="ORF">A4U43_C10F12900</name>
</gene>
<dbReference type="Gramene" id="ONK56785">
    <property type="protein sequence ID" value="ONK56785"/>
    <property type="gene ID" value="A4U43_C10F12900"/>
</dbReference>
<dbReference type="Proteomes" id="UP000243459">
    <property type="component" value="Chromosome 10"/>
</dbReference>
<dbReference type="Gene3D" id="1.10.110.10">
    <property type="entry name" value="Plant lipid-transfer and hydrophobic proteins"/>
    <property type="match status" value="1"/>
</dbReference>
<dbReference type="PANTHER" id="PTHR33122">
    <property type="entry name" value="LIPID BINDING PROTEIN-RELATED"/>
    <property type="match status" value="1"/>
</dbReference>